<sequence>MPVVSNWRSVAALVRTVRLRLCSGINRCTRSHNCASARVCGERFCSRMLRLHLTDGSTNGFEQCSAGIIEYSALQERANDAGGETDWDNWLLRTSKGIRHRDLYV</sequence>
<name>A0A0S4UY34_RALSL</name>
<dbReference type="EMBL" id="LN899824">
    <property type="protein sequence ID" value="CUV27014.1"/>
    <property type="molecule type" value="Genomic_DNA"/>
</dbReference>
<protein>
    <submittedName>
        <fullName evidence="1">Uncharacterized protein</fullName>
    </submittedName>
</protein>
<gene>
    <name evidence="1" type="ORF">RUN1985_v1_20025</name>
</gene>
<reference evidence="1" key="1">
    <citation type="submission" date="2015-10" db="EMBL/GenBank/DDBJ databases">
        <authorList>
            <person name="Gilbert D.G."/>
        </authorList>
    </citation>
    <scope>NUCLEOTIDE SEQUENCE</scope>
    <source>
        <strain evidence="1">Phyl III-seqv23</strain>
    </source>
</reference>
<evidence type="ECO:0000313" key="1">
    <source>
        <dbReference type="EMBL" id="CUV27014.1"/>
    </source>
</evidence>
<accession>A0A0S4UY34</accession>
<dbReference type="AlphaFoldDB" id="A0A0S4UY34"/>
<proteinExistence type="predicted"/>
<organism evidence="1">
    <name type="scientific">Ralstonia solanacearum</name>
    <name type="common">Pseudomonas solanacearum</name>
    <dbReference type="NCBI Taxonomy" id="305"/>
    <lineage>
        <taxon>Bacteria</taxon>
        <taxon>Pseudomonadati</taxon>
        <taxon>Pseudomonadota</taxon>
        <taxon>Betaproteobacteria</taxon>
        <taxon>Burkholderiales</taxon>
        <taxon>Burkholderiaceae</taxon>
        <taxon>Ralstonia</taxon>
        <taxon>Ralstonia solanacearum species complex</taxon>
    </lineage>
</organism>